<dbReference type="OrthoDB" id="4161644at2759"/>
<dbReference type="Proteomes" id="UP000078343">
    <property type="component" value="Unassembled WGS sequence"/>
</dbReference>
<name>A0A178ZG08_9EURO</name>
<sequence length="428" mass="49346">MATIFQDARLSPSIAQRIYSSLPSTSCTRLLQVEPGSYHDILKASLIVVDISSPSCPEYECISYTWGDEISPNSISMHGNEVPLRLNLDQAFRRFRLPTKPRLLWVDAISIRQDDTNEKAQQVKMIGDIFQSATRVLAWLGEHADSSENLFNISEEAARSLFDHDRAQFRQKYDTLARFVERRYWQRTWIVAEIVCARELVICCGPDRIAWAHLLMYKFTDVMRFDQGWTRKLTKLDDARQAHKFAHDPSHISDVEWEGHRELQGYLYATENTECLQVRDKIFSLRAILHSTSMRTAIRVNYTMSIPELCADTLKAALVAYDSERNNIAEFLLLSYQLDKSLAMTFPERLQVIDLLLDDVEGLEAPALAIVNDILFDGTAEKFFEIEYEPLDTDWSWEQQRDHVLSWCDKARRTGKWPATPSTAQAHV</sequence>
<accession>A0A178ZG08</accession>
<protein>
    <recommendedName>
        <fullName evidence="1">Heterokaryon incompatibility domain-containing protein</fullName>
    </recommendedName>
</protein>
<dbReference type="AlphaFoldDB" id="A0A178ZG08"/>
<organism evidence="2 3">
    <name type="scientific">Fonsecaea erecta</name>
    <dbReference type="NCBI Taxonomy" id="1367422"/>
    <lineage>
        <taxon>Eukaryota</taxon>
        <taxon>Fungi</taxon>
        <taxon>Dikarya</taxon>
        <taxon>Ascomycota</taxon>
        <taxon>Pezizomycotina</taxon>
        <taxon>Eurotiomycetes</taxon>
        <taxon>Chaetothyriomycetidae</taxon>
        <taxon>Chaetothyriales</taxon>
        <taxon>Herpotrichiellaceae</taxon>
        <taxon>Fonsecaea</taxon>
    </lineage>
</organism>
<dbReference type="PANTHER" id="PTHR24148">
    <property type="entry name" value="ANKYRIN REPEAT DOMAIN-CONTAINING PROTEIN 39 HOMOLOG-RELATED"/>
    <property type="match status" value="1"/>
</dbReference>
<dbReference type="InterPro" id="IPR052895">
    <property type="entry name" value="HetReg/Transcr_Mod"/>
</dbReference>
<proteinExistence type="predicted"/>
<dbReference type="InterPro" id="IPR010730">
    <property type="entry name" value="HET"/>
</dbReference>
<dbReference type="PANTHER" id="PTHR24148:SF64">
    <property type="entry name" value="HETEROKARYON INCOMPATIBILITY DOMAIN-CONTAINING PROTEIN"/>
    <property type="match status" value="1"/>
</dbReference>
<comment type="caution">
    <text evidence="2">The sequence shown here is derived from an EMBL/GenBank/DDBJ whole genome shotgun (WGS) entry which is preliminary data.</text>
</comment>
<gene>
    <name evidence="2" type="ORF">AYL99_07798</name>
</gene>
<dbReference type="STRING" id="1367422.A0A178ZG08"/>
<evidence type="ECO:0000313" key="3">
    <source>
        <dbReference type="Proteomes" id="UP000078343"/>
    </source>
</evidence>
<dbReference type="GeneID" id="30011966"/>
<keyword evidence="3" id="KW-1185">Reference proteome</keyword>
<dbReference type="RefSeq" id="XP_018692075.1">
    <property type="nucleotide sequence ID" value="XM_018839307.1"/>
</dbReference>
<reference evidence="2 3" key="1">
    <citation type="submission" date="2016-04" db="EMBL/GenBank/DDBJ databases">
        <title>Draft genome of Fonsecaea erecta CBS 125763.</title>
        <authorList>
            <person name="Weiss V.A."/>
            <person name="Vicente V.A."/>
            <person name="Raittz R.T."/>
            <person name="Moreno L.F."/>
            <person name="De Souza E.M."/>
            <person name="Pedrosa F.O."/>
            <person name="Steffens M.B."/>
            <person name="Faoro H."/>
            <person name="Tadra-Sfeir M.Z."/>
            <person name="Najafzadeh M.J."/>
            <person name="Felipe M.S."/>
            <person name="Teixeira M."/>
            <person name="Sun J."/>
            <person name="Xi L."/>
            <person name="Gomes R."/>
            <person name="De Azevedo C.M."/>
            <person name="Salgado C.G."/>
            <person name="Da Silva M.B."/>
            <person name="Nascimento M.F."/>
            <person name="Queiroz-Telles F."/>
            <person name="Attili D.S."/>
            <person name="Gorbushina A."/>
        </authorList>
    </citation>
    <scope>NUCLEOTIDE SEQUENCE [LARGE SCALE GENOMIC DNA]</scope>
    <source>
        <strain evidence="2 3">CBS 125763</strain>
    </source>
</reference>
<evidence type="ECO:0000313" key="2">
    <source>
        <dbReference type="EMBL" id="OAP58708.1"/>
    </source>
</evidence>
<dbReference type="Pfam" id="PF06985">
    <property type="entry name" value="HET"/>
    <property type="match status" value="1"/>
</dbReference>
<dbReference type="EMBL" id="LVYI01000006">
    <property type="protein sequence ID" value="OAP58708.1"/>
    <property type="molecule type" value="Genomic_DNA"/>
</dbReference>
<evidence type="ECO:0000259" key="1">
    <source>
        <dbReference type="Pfam" id="PF06985"/>
    </source>
</evidence>
<feature type="domain" description="Heterokaryon incompatibility" evidence="1">
    <location>
        <begin position="59"/>
        <end position="193"/>
    </location>
</feature>